<dbReference type="Proteomes" id="UP000002675">
    <property type="component" value="Chromosome I"/>
</dbReference>
<gene>
    <name evidence="2" type="ordered locus">VV0373</name>
</gene>
<dbReference type="HOGENOM" id="CLU_2866683_0_0_6"/>
<feature type="signal peptide" evidence="1">
    <location>
        <begin position="1"/>
        <end position="16"/>
    </location>
</feature>
<feature type="chain" id="PRO_5004288299" description="Secreted protein" evidence="1">
    <location>
        <begin position="17"/>
        <end position="64"/>
    </location>
</feature>
<evidence type="ECO:0000313" key="2">
    <source>
        <dbReference type="EMBL" id="BAC93137.1"/>
    </source>
</evidence>
<sequence>MSLLLLSVVASAFPNAAPGACGQMVSRVHGNDGWWCGGNVLSVYLREALLMCLASSFDIPTSSL</sequence>
<organism evidence="2 3">
    <name type="scientific">Vibrio vulnificus (strain YJ016)</name>
    <dbReference type="NCBI Taxonomy" id="196600"/>
    <lineage>
        <taxon>Bacteria</taxon>
        <taxon>Pseudomonadati</taxon>
        <taxon>Pseudomonadota</taxon>
        <taxon>Gammaproteobacteria</taxon>
        <taxon>Vibrionales</taxon>
        <taxon>Vibrionaceae</taxon>
        <taxon>Vibrio</taxon>
    </lineage>
</organism>
<reference evidence="2 3" key="1">
    <citation type="journal article" date="2003" name="Genome Res.">
        <title>Comparative genome analysis of Vibrio vulnificus, a marine pathogen.</title>
        <authorList>
            <person name="Chen C.Y."/>
            <person name="Wu K.M."/>
            <person name="Chang Y.C."/>
            <person name="Chang C.H."/>
            <person name="Tsai H.C."/>
            <person name="Liao T.L."/>
            <person name="Liu Y.M."/>
            <person name="Chen H.J."/>
            <person name="Shen A.B."/>
            <person name="Li J.C."/>
            <person name="Su T.L."/>
            <person name="Shao C.P."/>
            <person name="Lee C.T."/>
            <person name="Hor L.I."/>
            <person name="Tsai S.F."/>
        </authorList>
    </citation>
    <scope>NUCLEOTIDE SEQUENCE [LARGE SCALE GENOMIC DNA]</scope>
    <source>
        <strain evidence="2 3">YJ016</strain>
    </source>
</reference>
<accession>Q7MPJ0</accession>
<keyword evidence="1" id="KW-0732">Signal</keyword>
<evidence type="ECO:0008006" key="4">
    <source>
        <dbReference type="Google" id="ProtNLM"/>
    </source>
</evidence>
<dbReference type="KEGG" id="vvy:VV0373"/>
<dbReference type="AlphaFoldDB" id="Q7MPJ0"/>
<protein>
    <recommendedName>
        <fullName evidence="4">Secreted protein</fullName>
    </recommendedName>
</protein>
<proteinExistence type="predicted"/>
<evidence type="ECO:0000313" key="3">
    <source>
        <dbReference type="Proteomes" id="UP000002675"/>
    </source>
</evidence>
<evidence type="ECO:0000256" key="1">
    <source>
        <dbReference type="SAM" id="SignalP"/>
    </source>
</evidence>
<name>Q7MPJ0_VIBVY</name>
<dbReference type="EMBL" id="BA000037">
    <property type="protein sequence ID" value="BAC93137.1"/>
    <property type="molecule type" value="Genomic_DNA"/>
</dbReference>